<keyword evidence="3" id="KW-0804">Transcription</keyword>
<evidence type="ECO:0000256" key="5">
    <source>
        <dbReference type="SAM" id="MobiDB-lite"/>
    </source>
</evidence>
<keyword evidence="1" id="KW-0805">Transcription regulation</keyword>
<evidence type="ECO:0000256" key="3">
    <source>
        <dbReference type="ARBA" id="ARBA00023163"/>
    </source>
</evidence>
<dbReference type="OrthoDB" id="9816431at2"/>
<dbReference type="PROSITE" id="PS50977">
    <property type="entry name" value="HTH_TETR_2"/>
    <property type="match status" value="1"/>
</dbReference>
<dbReference type="InterPro" id="IPR009057">
    <property type="entry name" value="Homeodomain-like_sf"/>
</dbReference>
<dbReference type="EMBL" id="FUYX01000005">
    <property type="protein sequence ID" value="SKB77369.1"/>
    <property type="molecule type" value="Genomic_DNA"/>
</dbReference>
<dbReference type="PRINTS" id="PR00455">
    <property type="entry name" value="HTHTETR"/>
</dbReference>
<evidence type="ECO:0000313" key="10">
    <source>
        <dbReference type="Proteomes" id="UP000190130"/>
    </source>
</evidence>
<dbReference type="InterPro" id="IPR039536">
    <property type="entry name" value="TetR_C_Proteobacteria"/>
</dbReference>
<evidence type="ECO:0000256" key="2">
    <source>
        <dbReference type="ARBA" id="ARBA00023125"/>
    </source>
</evidence>
<reference evidence="8 10" key="2">
    <citation type="submission" date="2017-02" db="EMBL/GenBank/DDBJ databases">
        <authorList>
            <person name="Peterson S.W."/>
        </authorList>
    </citation>
    <scope>NUCLEOTIDE SEQUENCE [LARGE SCALE GENOMIC DNA]</scope>
    <source>
        <strain evidence="8 10">DSM 9653</strain>
    </source>
</reference>
<dbReference type="PANTHER" id="PTHR30055:SF146">
    <property type="entry name" value="HTH-TYPE TRANSCRIPTIONAL DUAL REGULATOR CECR"/>
    <property type="match status" value="1"/>
</dbReference>
<dbReference type="EMBL" id="LMAR01000053">
    <property type="protein sequence ID" value="KQK28992.1"/>
    <property type="molecule type" value="Genomic_DNA"/>
</dbReference>
<dbReference type="PROSITE" id="PS01081">
    <property type="entry name" value="HTH_TETR_1"/>
    <property type="match status" value="1"/>
</dbReference>
<gene>
    <name evidence="7" type="ORF">ARD30_19360</name>
    <name evidence="8" type="ORF">SAMN05660750_02259</name>
</gene>
<keyword evidence="9" id="KW-1185">Reference proteome</keyword>
<evidence type="ECO:0000313" key="8">
    <source>
        <dbReference type="EMBL" id="SKB77369.1"/>
    </source>
</evidence>
<dbReference type="GO" id="GO:0000976">
    <property type="term" value="F:transcription cis-regulatory region binding"/>
    <property type="evidence" value="ECO:0007669"/>
    <property type="project" value="TreeGrafter"/>
</dbReference>
<dbReference type="RefSeq" id="WP_055729573.1">
    <property type="nucleotide sequence ID" value="NZ_FUYX01000005.1"/>
</dbReference>
<dbReference type="Pfam" id="PF00440">
    <property type="entry name" value="TetR_N"/>
    <property type="match status" value="1"/>
</dbReference>
<dbReference type="Gene3D" id="1.10.357.10">
    <property type="entry name" value="Tetracycline Repressor, domain 2"/>
    <property type="match status" value="1"/>
</dbReference>
<dbReference type="SUPFAM" id="SSF46689">
    <property type="entry name" value="Homeodomain-like"/>
    <property type="match status" value="1"/>
</dbReference>
<dbReference type="Proteomes" id="UP000051562">
    <property type="component" value="Unassembled WGS sequence"/>
</dbReference>
<dbReference type="PANTHER" id="PTHR30055">
    <property type="entry name" value="HTH-TYPE TRANSCRIPTIONAL REGULATOR RUTR"/>
    <property type="match status" value="1"/>
</dbReference>
<organism evidence="7 9">
    <name type="scientific">Bosea thiooxidans</name>
    <dbReference type="NCBI Taxonomy" id="53254"/>
    <lineage>
        <taxon>Bacteria</taxon>
        <taxon>Pseudomonadati</taxon>
        <taxon>Pseudomonadota</taxon>
        <taxon>Alphaproteobacteria</taxon>
        <taxon>Hyphomicrobiales</taxon>
        <taxon>Boseaceae</taxon>
        <taxon>Bosea</taxon>
    </lineage>
</organism>
<evidence type="ECO:0000256" key="4">
    <source>
        <dbReference type="PROSITE-ProRule" id="PRU00335"/>
    </source>
</evidence>
<feature type="domain" description="HTH tetR-type" evidence="6">
    <location>
        <begin position="23"/>
        <end position="83"/>
    </location>
</feature>
<proteinExistence type="predicted"/>
<protein>
    <submittedName>
        <fullName evidence="8">Transcriptional regulator, TetR family</fullName>
    </submittedName>
</protein>
<dbReference type="InterPro" id="IPR050109">
    <property type="entry name" value="HTH-type_TetR-like_transc_reg"/>
</dbReference>
<evidence type="ECO:0000256" key="1">
    <source>
        <dbReference type="ARBA" id="ARBA00023015"/>
    </source>
</evidence>
<name>A0A0Q3I279_9HYPH</name>
<dbReference type="InterPro" id="IPR023772">
    <property type="entry name" value="DNA-bd_HTH_TetR-type_CS"/>
</dbReference>
<evidence type="ECO:0000313" key="9">
    <source>
        <dbReference type="Proteomes" id="UP000051562"/>
    </source>
</evidence>
<dbReference type="Gene3D" id="1.10.10.60">
    <property type="entry name" value="Homeodomain-like"/>
    <property type="match status" value="1"/>
</dbReference>
<dbReference type="GO" id="GO:0003700">
    <property type="term" value="F:DNA-binding transcription factor activity"/>
    <property type="evidence" value="ECO:0007669"/>
    <property type="project" value="TreeGrafter"/>
</dbReference>
<dbReference type="InterPro" id="IPR001647">
    <property type="entry name" value="HTH_TetR"/>
</dbReference>
<dbReference type="Proteomes" id="UP000190130">
    <property type="component" value="Unassembled WGS sequence"/>
</dbReference>
<dbReference type="Pfam" id="PF14246">
    <property type="entry name" value="TetR_C_7"/>
    <property type="match status" value="1"/>
</dbReference>
<feature type="DNA-binding region" description="H-T-H motif" evidence="4">
    <location>
        <begin position="46"/>
        <end position="65"/>
    </location>
</feature>
<accession>A0A0Q3I279</accession>
<evidence type="ECO:0000313" key="7">
    <source>
        <dbReference type="EMBL" id="KQK28992.1"/>
    </source>
</evidence>
<dbReference type="FunFam" id="1.10.10.60:FF:000141">
    <property type="entry name" value="TetR family transcriptional regulator"/>
    <property type="match status" value="1"/>
</dbReference>
<dbReference type="STRING" id="53254.SAMN05660750_02259"/>
<dbReference type="AlphaFoldDB" id="A0A0Q3I279"/>
<feature type="region of interest" description="Disordered" evidence="5">
    <location>
        <begin position="1"/>
        <end position="23"/>
    </location>
</feature>
<evidence type="ECO:0000259" key="6">
    <source>
        <dbReference type="PROSITE" id="PS50977"/>
    </source>
</evidence>
<sequence length="222" mass="24427">MSDVPEATESTRARNRRVAGADPDKRRQILDGAHQVFTARGFDAASMNDIAAAAGVSKGTLYVYFQDKEHLFVALIEREREAQKRGAFEALNDDSDPVRALGNFGLCLVRMINGEFAVSAHRVVIGVAERMPDLGRGFYENGPMLGAGLISRYLDRMVAEGKLVIADTNLAAVQFIDLCQSTLTRPRLFNAVRTPPSEAEIRHVVGEAIAMFMARYGVRPRD</sequence>
<reference evidence="7 9" key="1">
    <citation type="submission" date="2015-10" db="EMBL/GenBank/DDBJ databases">
        <title>Draft genome of Bosea thiooxidans.</title>
        <authorList>
            <person name="Wang X."/>
        </authorList>
    </citation>
    <scope>NUCLEOTIDE SEQUENCE [LARGE SCALE GENOMIC DNA]</scope>
    <source>
        <strain evidence="7 9">CGMCC 9174</strain>
    </source>
</reference>
<keyword evidence="2 4" id="KW-0238">DNA-binding</keyword>